<reference evidence="8 9" key="1">
    <citation type="submission" date="2018-12" db="EMBL/GenBank/DDBJ databases">
        <title>Flammeovirga pectinis sp. nov., isolated from the gut of the Korean scallop, Patinopecten yessoensis.</title>
        <authorList>
            <person name="Bae J.-W."/>
            <person name="Jeong Y.-S."/>
            <person name="Kang W."/>
        </authorList>
    </citation>
    <scope>NUCLEOTIDE SEQUENCE [LARGE SCALE GENOMIC DNA]</scope>
    <source>
        <strain evidence="8 9">L12M1</strain>
    </source>
</reference>
<keyword evidence="2" id="KW-1003">Cell membrane</keyword>
<feature type="transmembrane region" description="Helical" evidence="6">
    <location>
        <begin position="6"/>
        <end position="28"/>
    </location>
</feature>
<keyword evidence="3 6" id="KW-0812">Transmembrane</keyword>
<evidence type="ECO:0000256" key="6">
    <source>
        <dbReference type="SAM" id="Phobius"/>
    </source>
</evidence>
<dbReference type="EMBL" id="CP034563">
    <property type="protein sequence ID" value="AZQ65190.1"/>
    <property type="molecule type" value="Genomic_DNA"/>
</dbReference>
<dbReference type="GO" id="GO:0005886">
    <property type="term" value="C:plasma membrane"/>
    <property type="evidence" value="ECO:0007669"/>
    <property type="project" value="UniProtKB-SubCell"/>
</dbReference>
<comment type="subcellular location">
    <subcellularLocation>
        <location evidence="1">Cell membrane</location>
        <topology evidence="1">Multi-pass membrane protein</topology>
    </subcellularLocation>
</comment>
<sequence>MKSIKYLRIIGFIEGVSYLLLFGIGMPLKYMAEIGEPNRIIGSAHGFLFIAYVLLVLKVHYDTKWGLMNSFWAFIASLVPFGTFVADSKIFKKYVVA</sequence>
<evidence type="ECO:0000313" key="8">
    <source>
        <dbReference type="EMBL" id="AZQ65190.1"/>
    </source>
</evidence>
<evidence type="ECO:0000256" key="1">
    <source>
        <dbReference type="ARBA" id="ARBA00004651"/>
    </source>
</evidence>
<dbReference type="InterPro" id="IPR023845">
    <property type="entry name" value="DUF3817_TM"/>
</dbReference>
<dbReference type="PANTHER" id="PTHR40077">
    <property type="entry name" value="MEMBRANE PROTEIN-RELATED"/>
    <property type="match status" value="1"/>
</dbReference>
<organism evidence="8 9">
    <name type="scientific">Flammeovirga pectinis</name>
    <dbReference type="NCBI Taxonomy" id="2494373"/>
    <lineage>
        <taxon>Bacteria</taxon>
        <taxon>Pseudomonadati</taxon>
        <taxon>Bacteroidota</taxon>
        <taxon>Cytophagia</taxon>
        <taxon>Cytophagales</taxon>
        <taxon>Flammeovirgaceae</taxon>
        <taxon>Flammeovirga</taxon>
    </lineage>
</organism>
<keyword evidence="5 6" id="KW-0472">Membrane</keyword>
<evidence type="ECO:0000256" key="4">
    <source>
        <dbReference type="ARBA" id="ARBA00022989"/>
    </source>
</evidence>
<evidence type="ECO:0000256" key="5">
    <source>
        <dbReference type="ARBA" id="ARBA00023136"/>
    </source>
</evidence>
<dbReference type="OrthoDB" id="1121311at2"/>
<feature type="transmembrane region" description="Helical" evidence="6">
    <location>
        <begin position="40"/>
        <end position="61"/>
    </location>
</feature>
<keyword evidence="9" id="KW-1185">Reference proteome</keyword>
<dbReference type="RefSeq" id="WP_126619663.1">
    <property type="nucleotide sequence ID" value="NZ_CP034563.1"/>
</dbReference>
<evidence type="ECO:0000313" key="9">
    <source>
        <dbReference type="Proteomes" id="UP000267268"/>
    </source>
</evidence>
<dbReference type="NCBIfam" id="TIGR03954">
    <property type="entry name" value="integ_memb_HG"/>
    <property type="match status" value="1"/>
</dbReference>
<protein>
    <submittedName>
        <fullName evidence="8">DUF3817 domain-containing protein</fullName>
    </submittedName>
</protein>
<dbReference type="Proteomes" id="UP000267268">
    <property type="component" value="Chromosome 2"/>
</dbReference>
<evidence type="ECO:0000256" key="3">
    <source>
        <dbReference type="ARBA" id="ARBA00022692"/>
    </source>
</evidence>
<evidence type="ECO:0000256" key="2">
    <source>
        <dbReference type="ARBA" id="ARBA00022475"/>
    </source>
</evidence>
<dbReference type="KEGG" id="fll:EI427_23540"/>
<feature type="domain" description="DUF3817" evidence="7">
    <location>
        <begin position="5"/>
        <end position="90"/>
    </location>
</feature>
<gene>
    <name evidence="8" type="ORF">EI427_23540</name>
</gene>
<evidence type="ECO:0000259" key="7">
    <source>
        <dbReference type="Pfam" id="PF12823"/>
    </source>
</evidence>
<keyword evidence="4 6" id="KW-1133">Transmembrane helix</keyword>
<proteinExistence type="predicted"/>
<dbReference type="AlphaFoldDB" id="A0A3Q9FQF4"/>
<name>A0A3Q9FQF4_9BACT</name>
<dbReference type="Pfam" id="PF12823">
    <property type="entry name" value="DUF3817"/>
    <property type="match status" value="1"/>
</dbReference>
<accession>A0A3Q9FQF4</accession>
<dbReference type="PANTHER" id="PTHR40077:SF1">
    <property type="entry name" value="MEMBRANE PROTEIN"/>
    <property type="match status" value="1"/>
</dbReference>
<feature type="transmembrane region" description="Helical" evidence="6">
    <location>
        <begin position="67"/>
        <end position="86"/>
    </location>
</feature>